<accession>A0AAD7W1V7</accession>
<dbReference type="InterPro" id="IPR013625">
    <property type="entry name" value="PTB"/>
</dbReference>
<dbReference type="PANTHER" id="PTHR12287">
    <property type="entry name" value="EPIDERMAL GROWTH FACTOR RECEPTOR KINASE SUBSTRATE EPS8-RELATED PROTEIN"/>
    <property type="match status" value="1"/>
</dbReference>
<dbReference type="AlphaFoldDB" id="A0AAD7W1V7"/>
<dbReference type="GO" id="GO:1900029">
    <property type="term" value="P:positive regulation of ruffle assembly"/>
    <property type="evidence" value="ECO:0007669"/>
    <property type="project" value="TreeGrafter"/>
</dbReference>
<evidence type="ECO:0000256" key="1">
    <source>
        <dbReference type="SAM" id="MobiDB-lite"/>
    </source>
</evidence>
<dbReference type="InterPro" id="IPR033928">
    <property type="entry name" value="EPS8_PTB"/>
</dbReference>
<dbReference type="GO" id="GO:0032587">
    <property type="term" value="C:ruffle membrane"/>
    <property type="evidence" value="ECO:0007669"/>
    <property type="project" value="TreeGrafter"/>
</dbReference>
<dbReference type="GO" id="GO:0003779">
    <property type="term" value="F:actin binding"/>
    <property type="evidence" value="ECO:0007669"/>
    <property type="project" value="TreeGrafter"/>
</dbReference>
<dbReference type="InterPro" id="IPR011993">
    <property type="entry name" value="PH-like_dom_sf"/>
</dbReference>
<dbReference type="PANTHER" id="PTHR12287:SF22">
    <property type="entry name" value="EPIDERMAL GROWTH FACTOR RECEPTOR KINASE SUBSTRATE 8-LIKE PROTEIN 3"/>
    <property type="match status" value="1"/>
</dbReference>
<evidence type="ECO:0000313" key="4">
    <source>
        <dbReference type="Proteomes" id="UP001221898"/>
    </source>
</evidence>
<dbReference type="Pfam" id="PF08416">
    <property type="entry name" value="PTB"/>
    <property type="match status" value="1"/>
</dbReference>
<dbReference type="InterPro" id="IPR039801">
    <property type="entry name" value="EPS8-like"/>
</dbReference>
<dbReference type="SUPFAM" id="SSF50729">
    <property type="entry name" value="PH domain-like"/>
    <property type="match status" value="1"/>
</dbReference>
<gene>
    <name evidence="3" type="ORF">AAFF_G00276670</name>
</gene>
<feature type="compositionally biased region" description="Basic and acidic residues" evidence="1">
    <location>
        <begin position="182"/>
        <end position="206"/>
    </location>
</feature>
<feature type="domain" description="PTB" evidence="2">
    <location>
        <begin position="62"/>
        <end position="181"/>
    </location>
</feature>
<dbReference type="GO" id="GO:0031982">
    <property type="term" value="C:vesicle"/>
    <property type="evidence" value="ECO:0007669"/>
    <property type="project" value="TreeGrafter"/>
</dbReference>
<dbReference type="GO" id="GO:0007266">
    <property type="term" value="P:Rho protein signal transduction"/>
    <property type="evidence" value="ECO:0007669"/>
    <property type="project" value="TreeGrafter"/>
</dbReference>
<name>A0AAD7W1V7_9TELE</name>
<proteinExistence type="predicted"/>
<dbReference type="GO" id="GO:0035023">
    <property type="term" value="P:regulation of Rho protein signal transduction"/>
    <property type="evidence" value="ECO:0007669"/>
    <property type="project" value="TreeGrafter"/>
</dbReference>
<dbReference type="CDD" id="cd01210">
    <property type="entry name" value="PTB_EPS8"/>
    <property type="match status" value="1"/>
</dbReference>
<sequence>MFGNGRPFSYDNDYEWLPQSYGLSREPPSSQRSSMSRPSGKSIYMQRKEYSESMNRQPDNFQYRVEHLFTCEMDGQEVRTLNDCIARLKTMDAKGRVWGQEMILEVHRGSLQMSDIETKGELESLALGSITDTKAVLDSGVYNSLLTVTVEGRRGSKVFMFQCEEVGAEHIKDDLDKVIQHRGEDRGDPFSRDPFRRDQSSIRDNLENIIGQQVPGSFRRNAPPPAQPEQFFPGTIRTPPRFPTTPVAQPRV</sequence>
<dbReference type="Proteomes" id="UP001221898">
    <property type="component" value="Unassembled WGS sequence"/>
</dbReference>
<protein>
    <recommendedName>
        <fullName evidence="2">PTB domain-containing protein</fullName>
    </recommendedName>
</protein>
<reference evidence="3" key="1">
    <citation type="journal article" date="2023" name="Science">
        <title>Genome structures resolve the early diversification of teleost fishes.</title>
        <authorList>
            <person name="Parey E."/>
            <person name="Louis A."/>
            <person name="Montfort J."/>
            <person name="Bouchez O."/>
            <person name="Roques C."/>
            <person name="Iampietro C."/>
            <person name="Lluch J."/>
            <person name="Castinel A."/>
            <person name="Donnadieu C."/>
            <person name="Desvignes T."/>
            <person name="Floi Bucao C."/>
            <person name="Jouanno E."/>
            <person name="Wen M."/>
            <person name="Mejri S."/>
            <person name="Dirks R."/>
            <person name="Jansen H."/>
            <person name="Henkel C."/>
            <person name="Chen W.J."/>
            <person name="Zahm M."/>
            <person name="Cabau C."/>
            <person name="Klopp C."/>
            <person name="Thompson A.W."/>
            <person name="Robinson-Rechavi M."/>
            <person name="Braasch I."/>
            <person name="Lecointre G."/>
            <person name="Bobe J."/>
            <person name="Postlethwait J.H."/>
            <person name="Berthelot C."/>
            <person name="Roest Crollius H."/>
            <person name="Guiguen Y."/>
        </authorList>
    </citation>
    <scope>NUCLEOTIDE SEQUENCE</scope>
    <source>
        <strain evidence="3">NC1722</strain>
    </source>
</reference>
<feature type="compositionally biased region" description="Low complexity" evidence="1">
    <location>
        <begin position="228"/>
        <end position="239"/>
    </location>
</feature>
<comment type="caution">
    <text evidence="3">The sequence shown here is derived from an EMBL/GenBank/DDBJ whole genome shotgun (WGS) entry which is preliminary data.</text>
</comment>
<feature type="compositionally biased region" description="Low complexity" evidence="1">
    <location>
        <begin position="24"/>
        <end position="41"/>
    </location>
</feature>
<feature type="region of interest" description="Disordered" evidence="1">
    <location>
        <begin position="182"/>
        <end position="252"/>
    </location>
</feature>
<dbReference type="FunFam" id="2.30.29.30:FF:000293">
    <property type="entry name" value="EPS8 like 3"/>
    <property type="match status" value="1"/>
</dbReference>
<feature type="region of interest" description="Disordered" evidence="1">
    <location>
        <begin position="21"/>
        <end position="41"/>
    </location>
</feature>
<dbReference type="EMBL" id="JAINUG010000385">
    <property type="protein sequence ID" value="KAJ8372812.1"/>
    <property type="molecule type" value="Genomic_DNA"/>
</dbReference>
<organism evidence="3 4">
    <name type="scientific">Aldrovandia affinis</name>
    <dbReference type="NCBI Taxonomy" id="143900"/>
    <lineage>
        <taxon>Eukaryota</taxon>
        <taxon>Metazoa</taxon>
        <taxon>Chordata</taxon>
        <taxon>Craniata</taxon>
        <taxon>Vertebrata</taxon>
        <taxon>Euteleostomi</taxon>
        <taxon>Actinopterygii</taxon>
        <taxon>Neopterygii</taxon>
        <taxon>Teleostei</taxon>
        <taxon>Notacanthiformes</taxon>
        <taxon>Halosauridae</taxon>
        <taxon>Aldrovandia</taxon>
    </lineage>
</organism>
<evidence type="ECO:0000313" key="3">
    <source>
        <dbReference type="EMBL" id="KAJ8372812.1"/>
    </source>
</evidence>
<evidence type="ECO:0000259" key="2">
    <source>
        <dbReference type="Pfam" id="PF08416"/>
    </source>
</evidence>
<dbReference type="Gene3D" id="2.30.29.30">
    <property type="entry name" value="Pleckstrin-homology domain (PH domain)/Phosphotyrosine-binding domain (PTB)"/>
    <property type="match status" value="1"/>
</dbReference>
<keyword evidence="4" id="KW-1185">Reference proteome</keyword>